<dbReference type="Proteomes" id="UP001165663">
    <property type="component" value="Unassembled WGS sequence"/>
</dbReference>
<evidence type="ECO:0000313" key="1">
    <source>
        <dbReference type="EMBL" id="GLB83397.1"/>
    </source>
</evidence>
<dbReference type="Pfam" id="PF10604">
    <property type="entry name" value="Polyketide_cyc2"/>
    <property type="match status" value="1"/>
</dbReference>
<dbReference type="SUPFAM" id="SSF55961">
    <property type="entry name" value="Bet v1-like"/>
    <property type="match status" value="1"/>
</dbReference>
<comment type="caution">
    <text evidence="2">The sequence shown here is derived from an EMBL/GenBank/DDBJ whole genome shotgun (WGS) entry which is preliminary data.</text>
</comment>
<gene>
    <name evidence="2" type="ORF">Mkiyose1413_38310</name>
    <name evidence="1" type="ORF">SRL2020028_26530</name>
</gene>
<protein>
    <submittedName>
        <fullName evidence="2">MxaD family protein</fullName>
    </submittedName>
</protein>
<dbReference type="InterPro" id="IPR019587">
    <property type="entry name" value="Polyketide_cyclase/dehydratase"/>
</dbReference>
<dbReference type="EMBL" id="BRZI01000033">
    <property type="protein sequence ID" value="GLD31948.1"/>
    <property type="molecule type" value="Genomic_DNA"/>
</dbReference>
<keyword evidence="3" id="KW-1185">Reference proteome</keyword>
<dbReference type="InterPro" id="IPR023393">
    <property type="entry name" value="START-like_dom_sf"/>
</dbReference>
<dbReference type="Proteomes" id="UP001064782">
    <property type="component" value="Unassembled WGS sequence"/>
</dbReference>
<dbReference type="GeneID" id="83631142"/>
<dbReference type="RefSeq" id="WP_236976159.1">
    <property type="nucleotide sequence ID" value="NZ_BRXE01000025.1"/>
</dbReference>
<evidence type="ECO:0000313" key="2">
    <source>
        <dbReference type="EMBL" id="GLD31948.1"/>
    </source>
</evidence>
<proteinExistence type="predicted"/>
<organism evidence="2 3">
    <name type="scientific">Mycobacterium kiyosense</name>
    <dbReference type="NCBI Taxonomy" id="2871094"/>
    <lineage>
        <taxon>Bacteria</taxon>
        <taxon>Bacillati</taxon>
        <taxon>Actinomycetota</taxon>
        <taxon>Actinomycetes</taxon>
        <taxon>Mycobacteriales</taxon>
        <taxon>Mycobacteriaceae</taxon>
        <taxon>Mycobacterium</taxon>
    </lineage>
</organism>
<dbReference type="EMBL" id="BRXE01000025">
    <property type="protein sequence ID" value="GLB83397.1"/>
    <property type="molecule type" value="Genomic_DNA"/>
</dbReference>
<dbReference type="AlphaFoldDB" id="A0A9P3Q6U9"/>
<dbReference type="Gene3D" id="3.30.530.20">
    <property type="match status" value="1"/>
</dbReference>
<accession>A0A9P3Q6U9</accession>
<reference evidence="2" key="1">
    <citation type="submission" date="2022-08" db="EMBL/GenBank/DDBJ databases">
        <title>Mycobacterium kiyosense sp. nov., scotochromogenic slow-glowing species isolated from respiratory specimens.</title>
        <authorList>
            <person name="Fukano H."/>
            <person name="Kazumi Y."/>
            <person name="Sakagami N."/>
            <person name="Ato M."/>
            <person name="Mitarai S."/>
            <person name="Hoshino Y."/>
        </authorList>
    </citation>
    <scope>NUCLEOTIDE SEQUENCE</scope>
    <source>
        <strain evidence="2">1413</strain>
        <strain evidence="1">SRL2020-028</strain>
    </source>
</reference>
<sequence>MTREYPPLHHATASAHSAAPAATVYNLLTDGANWPRWINLDSMTLEREGQEGGESVGAIRRFRFRRAGIRFVTHEQVAELIPQRRFGYALVSGLPLRNYRANVDLTPTPNGGTHIQWSGTWNTALTGTGLPTRLLIKRLYRQFSHGLARAAERV</sequence>
<evidence type="ECO:0000313" key="3">
    <source>
        <dbReference type="Proteomes" id="UP001064782"/>
    </source>
</evidence>
<name>A0A9P3Q6U9_9MYCO</name>